<dbReference type="EMBL" id="JAAOMP010000171">
    <property type="protein sequence ID" value="MBU2761669.1"/>
    <property type="molecule type" value="Genomic_DNA"/>
</dbReference>
<keyword evidence="1" id="KW-0732">Signal</keyword>
<feature type="signal peptide" evidence="1">
    <location>
        <begin position="1"/>
        <end position="27"/>
    </location>
</feature>
<evidence type="ECO:0000313" key="2">
    <source>
        <dbReference type="EMBL" id="MBU2761669.1"/>
    </source>
</evidence>
<evidence type="ECO:0008006" key="4">
    <source>
        <dbReference type="Google" id="ProtNLM"/>
    </source>
</evidence>
<keyword evidence="3" id="KW-1185">Reference proteome</keyword>
<name>A0ABS6A2D6_9PROT</name>
<proteinExistence type="predicted"/>
<protein>
    <recommendedName>
        <fullName evidence="4">tRNA_anti-like</fullName>
    </recommendedName>
</protein>
<gene>
    <name evidence="2" type="ORF">HAP95_16180</name>
</gene>
<feature type="chain" id="PRO_5047527236" description="tRNA_anti-like" evidence="1">
    <location>
        <begin position="28"/>
        <end position="293"/>
    </location>
</feature>
<evidence type="ECO:0000256" key="1">
    <source>
        <dbReference type="SAM" id="SignalP"/>
    </source>
</evidence>
<accession>A0ABS6A2D6</accession>
<dbReference type="Proteomes" id="UP000755654">
    <property type="component" value="Unassembled WGS sequence"/>
</dbReference>
<sequence>MSRKLNAACLNSILMMGFLAASPTAFAGANTGKTDQITPNQIFHNLSMESSVQRCTPEVNLHFVKDALNYYKMGNYVLAKEDSSIAAEGISYCIDHGMTNASSAGSSVGLLLAMDALSSSHTGLLMPQTYTIANYAKILLEDYPDKSSSKDIELMKSAGFFGSPMPPKTSAISALSLSAVDIVGQYNSNSFAFKKKYNDKTIIVSGVLSNITSAPNGGASIGIDGAPNVNINDRGFNDYVYCQVSKANVSEVMNLSKGKTVTIKGVFDPKLANKLDDGITLEPINLFSCSVVK</sequence>
<reference evidence="2 3" key="1">
    <citation type="journal article" date="2021" name="ISME J.">
        <title>Genomic evolution of the class Acidithiobacillia: deep-branching Proteobacteria living in extreme acidic conditions.</title>
        <authorList>
            <person name="Moya-Beltran A."/>
            <person name="Beard S."/>
            <person name="Rojas-Villalobos C."/>
            <person name="Issotta F."/>
            <person name="Gallardo Y."/>
            <person name="Ulloa R."/>
            <person name="Giaveno A."/>
            <person name="Degli Esposti M."/>
            <person name="Johnson D.B."/>
            <person name="Quatrini R."/>
        </authorList>
    </citation>
    <scope>NUCLEOTIDE SEQUENCE [LARGE SCALE GENOMIC DNA]</scope>
    <source>
        <strain evidence="2 3">RW2</strain>
    </source>
</reference>
<organism evidence="2 3">
    <name type="scientific">Acidithiobacillus sulfurivorans</name>
    <dbReference type="NCBI Taxonomy" id="1958756"/>
    <lineage>
        <taxon>Bacteria</taxon>
        <taxon>Pseudomonadati</taxon>
        <taxon>Pseudomonadota</taxon>
        <taxon>Acidithiobacillia</taxon>
        <taxon>Acidithiobacillales</taxon>
        <taxon>Acidithiobacillaceae</taxon>
        <taxon>Acidithiobacillus</taxon>
    </lineage>
</organism>
<dbReference type="RefSeq" id="WP_215885153.1">
    <property type="nucleotide sequence ID" value="NZ_JAAOMP010000171.1"/>
</dbReference>
<dbReference type="Pfam" id="PF12869">
    <property type="entry name" value="tRNA_anti-like"/>
    <property type="match status" value="1"/>
</dbReference>
<evidence type="ECO:0000313" key="3">
    <source>
        <dbReference type="Proteomes" id="UP000755654"/>
    </source>
</evidence>
<comment type="caution">
    <text evidence="2">The sequence shown here is derived from an EMBL/GenBank/DDBJ whole genome shotgun (WGS) entry which is preliminary data.</text>
</comment>
<dbReference type="InterPro" id="IPR024422">
    <property type="entry name" value="Protein_unknown_function_OB"/>
</dbReference>